<evidence type="ECO:0000256" key="1">
    <source>
        <dbReference type="SAM" id="SignalP"/>
    </source>
</evidence>
<dbReference type="EMBL" id="BKAJ01000091">
    <property type="protein sequence ID" value="GEP57993.1"/>
    <property type="molecule type" value="Genomic_DNA"/>
</dbReference>
<dbReference type="SUPFAM" id="SSF56601">
    <property type="entry name" value="beta-lactamase/transpeptidase-like"/>
    <property type="match status" value="1"/>
</dbReference>
<gene>
    <name evidence="3" type="ORF">RSO01_51590</name>
</gene>
<dbReference type="InterPro" id="IPR012338">
    <property type="entry name" value="Beta-lactam/transpept-like"/>
</dbReference>
<dbReference type="Proteomes" id="UP000321058">
    <property type="component" value="Unassembled WGS sequence"/>
</dbReference>
<keyword evidence="4" id="KW-1185">Reference proteome</keyword>
<keyword evidence="1" id="KW-0732">Signal</keyword>
<dbReference type="RefSeq" id="WP_147152798.1">
    <property type="nucleotide sequence ID" value="NZ_BKAJ01000091.1"/>
</dbReference>
<comment type="caution">
    <text evidence="3">The sequence shown here is derived from an EMBL/GenBank/DDBJ whole genome shotgun (WGS) entry which is preliminary data.</text>
</comment>
<dbReference type="AlphaFoldDB" id="A0A512NGB0"/>
<evidence type="ECO:0000259" key="2">
    <source>
        <dbReference type="Pfam" id="PF00144"/>
    </source>
</evidence>
<keyword evidence="3" id="KW-0378">Hydrolase</keyword>
<dbReference type="GO" id="GO:0016787">
    <property type="term" value="F:hydrolase activity"/>
    <property type="evidence" value="ECO:0007669"/>
    <property type="project" value="UniProtKB-KW"/>
</dbReference>
<dbReference type="PANTHER" id="PTHR43283:SF3">
    <property type="entry name" value="BETA-LACTAMASE FAMILY PROTEIN (AFU_ORTHOLOGUE AFUA_5G07500)"/>
    <property type="match status" value="1"/>
</dbReference>
<dbReference type="Pfam" id="PF00144">
    <property type="entry name" value="Beta-lactamase"/>
    <property type="match status" value="1"/>
</dbReference>
<dbReference type="PANTHER" id="PTHR43283">
    <property type="entry name" value="BETA-LACTAMASE-RELATED"/>
    <property type="match status" value="1"/>
</dbReference>
<sequence>MTFRHLRTALPAAVLAALVASAPAFAETLAVTAPEKVGMSKERLDRITTVFKAEVDKGELPGAVIGVVRKGQLVYFESLGYRDPVAKDAMPANAIFAIASMTKPMVSIAIMMLHDEGKLLLSDPVGKFIPALADMKAGVVKGDTLETVSAIRQPTVQDLLRHTSGFTYGGRGDTPVHKLWPASSGTSGMTLTPQDFVTTLAKAPLLYQPGTVWDYSLSVDALGLIVEAVSGKPLAAFLQERLWTPLGMVDTGFSVPEAKKARHAQAFANDPRNGKPQFVLQADGKPLKFDCGGGCAMSTAPDYLRFAQMLANGGILDGKRIIANRTLKMMTTDQLGADVRARTTSPVLPKGYGFGLGFAVRTQPGIAAFAGSEGDYYWGGAYGTYFWVDPKEQLTAVLMAAAPGEIRTQNSPTLRNLVMQAIDQ</sequence>
<feature type="signal peptide" evidence="1">
    <location>
        <begin position="1"/>
        <end position="26"/>
    </location>
</feature>
<organism evidence="3 4">
    <name type="scientific">Reyranella soli</name>
    <dbReference type="NCBI Taxonomy" id="1230389"/>
    <lineage>
        <taxon>Bacteria</taxon>
        <taxon>Pseudomonadati</taxon>
        <taxon>Pseudomonadota</taxon>
        <taxon>Alphaproteobacteria</taxon>
        <taxon>Hyphomicrobiales</taxon>
        <taxon>Reyranellaceae</taxon>
        <taxon>Reyranella</taxon>
    </lineage>
</organism>
<dbReference type="InterPro" id="IPR050789">
    <property type="entry name" value="Diverse_Enzym_Activities"/>
</dbReference>
<evidence type="ECO:0000313" key="3">
    <source>
        <dbReference type="EMBL" id="GEP57993.1"/>
    </source>
</evidence>
<dbReference type="Gene3D" id="3.40.710.10">
    <property type="entry name" value="DD-peptidase/beta-lactamase superfamily"/>
    <property type="match status" value="1"/>
</dbReference>
<dbReference type="OrthoDB" id="5705574at2"/>
<name>A0A512NGB0_9HYPH</name>
<evidence type="ECO:0000313" key="4">
    <source>
        <dbReference type="Proteomes" id="UP000321058"/>
    </source>
</evidence>
<feature type="domain" description="Beta-lactamase-related" evidence="2">
    <location>
        <begin position="49"/>
        <end position="405"/>
    </location>
</feature>
<proteinExistence type="predicted"/>
<protein>
    <submittedName>
        <fullName evidence="3">Serine hydrolase</fullName>
    </submittedName>
</protein>
<reference evidence="3 4" key="1">
    <citation type="submission" date="2019-07" db="EMBL/GenBank/DDBJ databases">
        <title>Whole genome shotgun sequence of Reyranella soli NBRC 108950.</title>
        <authorList>
            <person name="Hosoyama A."/>
            <person name="Uohara A."/>
            <person name="Ohji S."/>
            <person name="Ichikawa N."/>
        </authorList>
    </citation>
    <scope>NUCLEOTIDE SEQUENCE [LARGE SCALE GENOMIC DNA]</scope>
    <source>
        <strain evidence="3 4">NBRC 108950</strain>
    </source>
</reference>
<accession>A0A512NGB0</accession>
<dbReference type="InterPro" id="IPR001466">
    <property type="entry name" value="Beta-lactam-related"/>
</dbReference>
<feature type="chain" id="PRO_5022055283" evidence="1">
    <location>
        <begin position="27"/>
        <end position="424"/>
    </location>
</feature>